<evidence type="ECO:0000256" key="5">
    <source>
        <dbReference type="SAM" id="SignalP"/>
    </source>
</evidence>
<reference evidence="7 8" key="1">
    <citation type="submission" date="2021-12" db="EMBL/GenBank/DDBJ databases">
        <title>High titer production of polyol ester of fatty acids by Rhodotorula paludigena BS15 towards product separation-free biomass refinery.</title>
        <authorList>
            <person name="Mano J."/>
            <person name="Ono H."/>
            <person name="Tanaka T."/>
            <person name="Naito K."/>
            <person name="Sushida H."/>
            <person name="Ike M."/>
            <person name="Tokuyasu K."/>
            <person name="Kitaoka M."/>
        </authorList>
    </citation>
    <scope>NUCLEOTIDE SEQUENCE [LARGE SCALE GENOMIC DNA]</scope>
    <source>
        <strain evidence="7 8">BS15</strain>
    </source>
</reference>
<organism evidence="7 8">
    <name type="scientific">Rhodotorula paludigena</name>
    <dbReference type="NCBI Taxonomy" id="86838"/>
    <lineage>
        <taxon>Eukaryota</taxon>
        <taxon>Fungi</taxon>
        <taxon>Dikarya</taxon>
        <taxon>Basidiomycota</taxon>
        <taxon>Pucciniomycotina</taxon>
        <taxon>Microbotryomycetes</taxon>
        <taxon>Sporidiobolales</taxon>
        <taxon>Sporidiobolaceae</taxon>
        <taxon>Rhodotorula</taxon>
    </lineage>
</organism>
<dbReference type="Pfam" id="PF05730">
    <property type="entry name" value="CFEM"/>
    <property type="match status" value="1"/>
</dbReference>
<comment type="subcellular location">
    <subcellularLocation>
        <location evidence="1">Secreted</location>
    </subcellularLocation>
</comment>
<feature type="domain" description="CFEM" evidence="6">
    <location>
        <begin position="21"/>
        <end position="57"/>
    </location>
</feature>
<dbReference type="Proteomes" id="UP001342314">
    <property type="component" value="Unassembled WGS sequence"/>
</dbReference>
<gene>
    <name evidence="7" type="ORF">Rhopal_001704-T1</name>
</gene>
<keyword evidence="8" id="KW-1185">Reference proteome</keyword>
<accession>A0AAV5GF46</accession>
<evidence type="ECO:0000256" key="2">
    <source>
        <dbReference type="ARBA" id="ARBA00022525"/>
    </source>
</evidence>
<dbReference type="GO" id="GO:0005576">
    <property type="term" value="C:extracellular region"/>
    <property type="evidence" value="ECO:0007669"/>
    <property type="project" value="UniProtKB-SubCell"/>
</dbReference>
<dbReference type="InterPro" id="IPR008427">
    <property type="entry name" value="Extracellular_membr_CFEM_dom"/>
</dbReference>
<keyword evidence="4" id="KW-1015">Disulfide bond</keyword>
<dbReference type="AlphaFoldDB" id="A0AAV5GF46"/>
<feature type="chain" id="PRO_5043955179" description="CFEM domain-containing protein" evidence="5">
    <location>
        <begin position="21"/>
        <end position="108"/>
    </location>
</feature>
<keyword evidence="2" id="KW-0964">Secreted</keyword>
<evidence type="ECO:0000256" key="3">
    <source>
        <dbReference type="ARBA" id="ARBA00022729"/>
    </source>
</evidence>
<name>A0AAV5GF46_9BASI</name>
<evidence type="ECO:0000256" key="1">
    <source>
        <dbReference type="ARBA" id="ARBA00004613"/>
    </source>
</evidence>
<evidence type="ECO:0000313" key="8">
    <source>
        <dbReference type="Proteomes" id="UP001342314"/>
    </source>
</evidence>
<dbReference type="EMBL" id="BQKY01000003">
    <property type="protein sequence ID" value="GJN88738.1"/>
    <property type="molecule type" value="Genomic_DNA"/>
</dbReference>
<comment type="caution">
    <text evidence="7">The sequence shown here is derived from an EMBL/GenBank/DDBJ whole genome shotgun (WGS) entry which is preliminary data.</text>
</comment>
<evidence type="ECO:0000313" key="7">
    <source>
        <dbReference type="EMBL" id="GJN88738.1"/>
    </source>
</evidence>
<protein>
    <recommendedName>
        <fullName evidence="6">CFEM domain-containing protein</fullName>
    </recommendedName>
</protein>
<keyword evidence="3 5" id="KW-0732">Signal</keyword>
<sequence>MRPYTVIAAAFALAPTIALAQSINCLCSSSTFLDDVTSCMVDQCSQDDLTAGISVGEQHRSSGDFLRRYFGRAHCCQLDLVACSNGVCGVYCKCDLEYRICADCLGHS</sequence>
<evidence type="ECO:0000256" key="4">
    <source>
        <dbReference type="ARBA" id="ARBA00023157"/>
    </source>
</evidence>
<evidence type="ECO:0000259" key="6">
    <source>
        <dbReference type="Pfam" id="PF05730"/>
    </source>
</evidence>
<feature type="signal peptide" evidence="5">
    <location>
        <begin position="1"/>
        <end position="20"/>
    </location>
</feature>
<proteinExistence type="predicted"/>